<reference evidence="3 4" key="1">
    <citation type="submission" date="2019-07" db="EMBL/GenBank/DDBJ databases">
        <title>Draft genome assembly of a fouling barnacle, Amphibalanus amphitrite (Darwin, 1854): The first reference genome for Thecostraca.</title>
        <authorList>
            <person name="Kim W."/>
        </authorList>
    </citation>
    <scope>NUCLEOTIDE SEQUENCE [LARGE SCALE GENOMIC DNA]</scope>
    <source>
        <strain evidence="3">SNU_AA5</strain>
        <tissue evidence="3">Soma without cirri and trophi</tissue>
    </source>
</reference>
<proteinExistence type="predicted"/>
<feature type="compositionally biased region" description="Polar residues" evidence="1">
    <location>
        <begin position="48"/>
        <end position="62"/>
    </location>
</feature>
<protein>
    <submittedName>
        <fullName evidence="3">Uncharacterized protein</fullName>
    </submittedName>
</protein>
<accession>A0A6A4VS93</accession>
<feature type="signal peptide" evidence="2">
    <location>
        <begin position="1"/>
        <end position="27"/>
    </location>
</feature>
<sequence>MSPLISHHRPAMKTILVIAALLACASAKPRFDKGLNWGSGSDNGQGWGSDSDNGQGWSSGSDNGQGWGSGSDNGQANRGLTLSQLCQALQLINNGVQWPACQASSGSAGITAAQRGALTQASLSQLCQQLQAINNGINWPACQLATALGK</sequence>
<feature type="chain" id="PRO_5025494263" evidence="2">
    <location>
        <begin position="28"/>
        <end position="150"/>
    </location>
</feature>
<gene>
    <name evidence="3" type="ORF">FJT64_008048</name>
</gene>
<evidence type="ECO:0000256" key="2">
    <source>
        <dbReference type="SAM" id="SignalP"/>
    </source>
</evidence>
<dbReference type="AlphaFoldDB" id="A0A6A4VS93"/>
<feature type="region of interest" description="Disordered" evidence="1">
    <location>
        <begin position="34"/>
        <end position="73"/>
    </location>
</feature>
<evidence type="ECO:0000313" key="4">
    <source>
        <dbReference type="Proteomes" id="UP000440578"/>
    </source>
</evidence>
<comment type="caution">
    <text evidence="3">The sequence shown here is derived from an EMBL/GenBank/DDBJ whole genome shotgun (WGS) entry which is preliminary data.</text>
</comment>
<name>A0A6A4VS93_AMPAM</name>
<keyword evidence="4" id="KW-1185">Reference proteome</keyword>
<dbReference type="EMBL" id="VIIS01001695">
    <property type="protein sequence ID" value="KAF0294290.1"/>
    <property type="molecule type" value="Genomic_DNA"/>
</dbReference>
<evidence type="ECO:0000313" key="3">
    <source>
        <dbReference type="EMBL" id="KAF0294290.1"/>
    </source>
</evidence>
<keyword evidence="2" id="KW-0732">Signal</keyword>
<dbReference type="Proteomes" id="UP000440578">
    <property type="component" value="Unassembled WGS sequence"/>
</dbReference>
<organism evidence="3 4">
    <name type="scientific">Amphibalanus amphitrite</name>
    <name type="common">Striped barnacle</name>
    <name type="synonym">Balanus amphitrite</name>
    <dbReference type="NCBI Taxonomy" id="1232801"/>
    <lineage>
        <taxon>Eukaryota</taxon>
        <taxon>Metazoa</taxon>
        <taxon>Ecdysozoa</taxon>
        <taxon>Arthropoda</taxon>
        <taxon>Crustacea</taxon>
        <taxon>Multicrustacea</taxon>
        <taxon>Cirripedia</taxon>
        <taxon>Thoracica</taxon>
        <taxon>Thoracicalcarea</taxon>
        <taxon>Balanomorpha</taxon>
        <taxon>Balanoidea</taxon>
        <taxon>Balanidae</taxon>
        <taxon>Amphibalaninae</taxon>
        <taxon>Amphibalanus</taxon>
    </lineage>
</organism>
<evidence type="ECO:0000256" key="1">
    <source>
        <dbReference type="SAM" id="MobiDB-lite"/>
    </source>
</evidence>